<name>A0A2G8RCB3_9RHOB</name>
<evidence type="ECO:0000313" key="2">
    <source>
        <dbReference type="EMBL" id="PIL19215.1"/>
    </source>
</evidence>
<dbReference type="InterPro" id="IPR008972">
    <property type="entry name" value="Cupredoxin"/>
</dbReference>
<dbReference type="EMBL" id="AWWI01000106">
    <property type="protein sequence ID" value="PIL19215.1"/>
    <property type="molecule type" value="Genomic_DNA"/>
</dbReference>
<keyword evidence="3" id="KW-1185">Reference proteome</keyword>
<accession>A0A2G8RCB3</accession>
<evidence type="ECO:0000313" key="3">
    <source>
        <dbReference type="Proteomes" id="UP000231259"/>
    </source>
</evidence>
<dbReference type="Proteomes" id="UP000231259">
    <property type="component" value="Unassembled WGS sequence"/>
</dbReference>
<dbReference type="InterPro" id="IPR045087">
    <property type="entry name" value="Cu-oxidase_fam"/>
</dbReference>
<proteinExistence type="predicted"/>
<dbReference type="Gene3D" id="2.60.40.420">
    <property type="entry name" value="Cupredoxins - blue copper proteins"/>
    <property type="match status" value="1"/>
</dbReference>
<sequence length="68" mass="7386">MPGPELRIAQGARVQRKFLNEMPQASAIHWHGIRIDNAMDGVAGLTQAAVEPGESFDYDFVAPDAGTY</sequence>
<dbReference type="AlphaFoldDB" id="A0A2G8RCB3"/>
<feature type="domain" description="Plastocyanin-like" evidence="1">
    <location>
        <begin position="1"/>
        <end position="68"/>
    </location>
</feature>
<evidence type="ECO:0000259" key="1">
    <source>
        <dbReference type="Pfam" id="PF07732"/>
    </source>
</evidence>
<dbReference type="InterPro" id="IPR011707">
    <property type="entry name" value="Cu-oxidase-like_N"/>
</dbReference>
<protein>
    <recommendedName>
        <fullName evidence="1">Plastocyanin-like domain-containing protein</fullName>
    </recommendedName>
</protein>
<dbReference type="SUPFAM" id="SSF49503">
    <property type="entry name" value="Cupredoxins"/>
    <property type="match status" value="1"/>
</dbReference>
<gene>
    <name evidence="2" type="ORF">P775_15620</name>
</gene>
<dbReference type="GO" id="GO:0005507">
    <property type="term" value="F:copper ion binding"/>
    <property type="evidence" value="ECO:0007669"/>
    <property type="project" value="InterPro"/>
</dbReference>
<comment type="caution">
    <text evidence="2">The sequence shown here is derived from an EMBL/GenBank/DDBJ whole genome shotgun (WGS) entry which is preliminary data.</text>
</comment>
<dbReference type="PANTHER" id="PTHR11709">
    <property type="entry name" value="MULTI-COPPER OXIDASE"/>
    <property type="match status" value="1"/>
</dbReference>
<organism evidence="2 3">
    <name type="scientific">Puniceibacterium antarcticum</name>
    <dbReference type="NCBI Taxonomy" id="1206336"/>
    <lineage>
        <taxon>Bacteria</taxon>
        <taxon>Pseudomonadati</taxon>
        <taxon>Pseudomonadota</taxon>
        <taxon>Alphaproteobacteria</taxon>
        <taxon>Rhodobacterales</taxon>
        <taxon>Paracoccaceae</taxon>
        <taxon>Puniceibacterium</taxon>
    </lineage>
</organism>
<dbReference type="RefSeq" id="WP_342749655.1">
    <property type="nucleotide sequence ID" value="NZ_AWWI01000106.1"/>
</dbReference>
<dbReference type="Pfam" id="PF07732">
    <property type="entry name" value="Cu-oxidase_3"/>
    <property type="match status" value="1"/>
</dbReference>
<reference evidence="2 3" key="1">
    <citation type="submission" date="2013-09" db="EMBL/GenBank/DDBJ databases">
        <title>Genome sequencing of Phaeobacter antarcticus sp. nov. SM1211.</title>
        <authorList>
            <person name="Zhang X.-Y."/>
            <person name="Liu C."/>
            <person name="Chen X.-L."/>
            <person name="Xie B.-B."/>
            <person name="Qin Q.-L."/>
            <person name="Rong J.-C."/>
            <person name="Zhang Y.-Z."/>
        </authorList>
    </citation>
    <scope>NUCLEOTIDE SEQUENCE [LARGE SCALE GENOMIC DNA]</scope>
    <source>
        <strain evidence="2 3">SM1211</strain>
    </source>
</reference>